<protein>
    <submittedName>
        <fullName evidence="1">Uncharacterized protein</fullName>
    </submittedName>
</protein>
<dbReference type="EMBL" id="JAPZBO010000009">
    <property type="protein sequence ID" value="KAJ5303618.1"/>
    <property type="molecule type" value="Genomic_DNA"/>
</dbReference>
<evidence type="ECO:0000313" key="2">
    <source>
        <dbReference type="Proteomes" id="UP001147746"/>
    </source>
</evidence>
<comment type="caution">
    <text evidence="1">The sequence shown here is derived from an EMBL/GenBank/DDBJ whole genome shotgun (WGS) entry which is preliminary data.</text>
</comment>
<reference evidence="1" key="2">
    <citation type="journal article" date="2023" name="IMA Fungus">
        <title>Comparative genomic study of the Penicillium genus elucidates a diverse pangenome and 15 lateral gene transfer events.</title>
        <authorList>
            <person name="Petersen C."/>
            <person name="Sorensen T."/>
            <person name="Nielsen M.R."/>
            <person name="Sondergaard T.E."/>
            <person name="Sorensen J.L."/>
            <person name="Fitzpatrick D.A."/>
            <person name="Frisvad J.C."/>
            <person name="Nielsen K.L."/>
        </authorList>
    </citation>
    <scope>NUCLEOTIDE SEQUENCE</scope>
    <source>
        <strain evidence="1">IBT 21472</strain>
    </source>
</reference>
<proteinExistence type="predicted"/>
<accession>A0A9W9H1Q4</accession>
<gene>
    <name evidence="1" type="ORF">N7476_010417</name>
</gene>
<keyword evidence="2" id="KW-1185">Reference proteome</keyword>
<dbReference type="Proteomes" id="UP001147746">
    <property type="component" value="Unassembled WGS sequence"/>
</dbReference>
<sequence length="113" mass="12537">MANPPNLQRTNHTVTAVEPLYHGRTVIVSISLPGPRSSLSTASLRGNHRPLPHSYIDQTIPPVSNRAHWTSYPNSDVQVSTNRRNIIASGDGFNQRYSADLRLYAAALRHIAR</sequence>
<organism evidence="1 2">
    <name type="scientific">Penicillium atrosanguineum</name>
    <dbReference type="NCBI Taxonomy" id="1132637"/>
    <lineage>
        <taxon>Eukaryota</taxon>
        <taxon>Fungi</taxon>
        <taxon>Dikarya</taxon>
        <taxon>Ascomycota</taxon>
        <taxon>Pezizomycotina</taxon>
        <taxon>Eurotiomycetes</taxon>
        <taxon>Eurotiomycetidae</taxon>
        <taxon>Eurotiales</taxon>
        <taxon>Aspergillaceae</taxon>
        <taxon>Penicillium</taxon>
    </lineage>
</organism>
<evidence type="ECO:0000313" key="1">
    <source>
        <dbReference type="EMBL" id="KAJ5303618.1"/>
    </source>
</evidence>
<reference evidence="1" key="1">
    <citation type="submission" date="2022-12" db="EMBL/GenBank/DDBJ databases">
        <authorList>
            <person name="Petersen C."/>
        </authorList>
    </citation>
    <scope>NUCLEOTIDE SEQUENCE</scope>
    <source>
        <strain evidence="1">IBT 21472</strain>
    </source>
</reference>
<dbReference type="AlphaFoldDB" id="A0A9W9H1Q4"/>
<name>A0A9W9H1Q4_9EURO</name>